<keyword evidence="2" id="KW-0472">Membrane</keyword>
<feature type="compositionally biased region" description="Basic and acidic residues" evidence="1">
    <location>
        <begin position="139"/>
        <end position="154"/>
    </location>
</feature>
<evidence type="ECO:0000256" key="2">
    <source>
        <dbReference type="SAM" id="Phobius"/>
    </source>
</evidence>
<dbReference type="EMBL" id="CP050315">
    <property type="protein sequence ID" value="QIR16519.1"/>
    <property type="molecule type" value="Genomic_DNA"/>
</dbReference>
<dbReference type="KEGG" id="saes:HBH39_18760"/>
<dbReference type="Proteomes" id="UP000502608">
    <property type="component" value="Plasmid pPN3F2_2"/>
</dbReference>
<protein>
    <submittedName>
        <fullName evidence="3">Uncharacterized protein</fullName>
    </submittedName>
</protein>
<dbReference type="InterPro" id="IPR005498">
    <property type="entry name" value="T4SS_VirB10/TraB/TrbI"/>
</dbReference>
<proteinExistence type="predicted"/>
<evidence type="ECO:0000256" key="1">
    <source>
        <dbReference type="SAM" id="MobiDB-lite"/>
    </source>
</evidence>
<accession>A0A6G9QRT3</accession>
<name>A0A6G9QRT3_9GAMM</name>
<geneLocation type="plasmid" evidence="3 4">
    <name>pPN3F2_2</name>
</geneLocation>
<keyword evidence="2" id="KW-0812">Transmembrane</keyword>
<dbReference type="InterPro" id="IPR049855">
    <property type="entry name" value="DotG/IcmE-like_C"/>
</dbReference>
<evidence type="ECO:0000313" key="3">
    <source>
        <dbReference type="EMBL" id="QIR16519.1"/>
    </source>
</evidence>
<keyword evidence="2" id="KW-1133">Transmembrane helix</keyword>
<evidence type="ECO:0000313" key="4">
    <source>
        <dbReference type="Proteomes" id="UP000502608"/>
    </source>
</evidence>
<sequence length="420" mass="45911">MKQFFQGIKKAWMTLPVKAKKVYKLSAVVVGISAFYMYSMLTDESEMGINSTVSISKNPDATEVSTDEAEIDYEQAQYLVEQEASIAENTKESGDTYLPNFKVLEQASGEPLDFSINKPQPQKEEVKPAPVVQPGERVFPTEDKSRNKKSDEQILREQERIEAIESRINAYASIVSIVQTPKASGSLVRHYKPIETASGTETGVIGPDGQIISVANGQTSAAPTAVLNKLTTGDVVTAKIDNYINTDNSSKFVRLTLLEGELESAIVMGEFQRIDGVIVITTKTISKNGITTPFEGVVVSPDGRMETGLTTDTDYHTLYRWSALVFSGALKGAGEMYLTLTDEVITENGQVIKVNERDPLDIVMGVAKGVGDMTAEIAAQEFNIPPTVIVDPIEMPVVGIMLTSDAEAPWFTQNIRTYTQ</sequence>
<dbReference type="CDD" id="cd16431">
    <property type="entry name" value="IcmE"/>
    <property type="match status" value="1"/>
</dbReference>
<keyword evidence="4" id="KW-1185">Reference proteome</keyword>
<gene>
    <name evidence="3" type="ORF">HBH39_18760</name>
</gene>
<dbReference type="RefSeq" id="WP_167680347.1">
    <property type="nucleotide sequence ID" value="NZ_CP050315.1"/>
</dbReference>
<keyword evidence="3" id="KW-0614">Plasmid</keyword>
<dbReference type="Pfam" id="PF03743">
    <property type="entry name" value="TrbI"/>
    <property type="match status" value="1"/>
</dbReference>
<feature type="region of interest" description="Disordered" evidence="1">
    <location>
        <begin position="135"/>
        <end position="154"/>
    </location>
</feature>
<reference evidence="3 4" key="1">
    <citation type="submission" date="2020-03" db="EMBL/GenBank/DDBJ databases">
        <title>Complete genome sequence of Shewanella sp.</title>
        <authorList>
            <person name="Kim Y.-S."/>
            <person name="Kim S.-J."/>
            <person name="Jung H.-K."/>
            <person name="Kim K.-H."/>
        </authorList>
    </citation>
    <scope>NUCLEOTIDE SEQUENCE [LARGE SCALE GENOMIC DNA]</scope>
    <source>
        <strain evidence="3 4">PN3F2</strain>
        <plasmid evidence="3 4">pPN3F2_2</plasmid>
    </source>
</reference>
<dbReference type="AlphaFoldDB" id="A0A6G9QRT3"/>
<feature type="transmembrane region" description="Helical" evidence="2">
    <location>
        <begin position="21"/>
        <end position="41"/>
    </location>
</feature>
<organism evidence="3 4">
    <name type="scientific">Shewanella aestuarii</name>
    <dbReference type="NCBI Taxonomy" id="1028752"/>
    <lineage>
        <taxon>Bacteria</taxon>
        <taxon>Pseudomonadati</taxon>
        <taxon>Pseudomonadota</taxon>
        <taxon>Gammaproteobacteria</taxon>
        <taxon>Alteromonadales</taxon>
        <taxon>Shewanellaceae</taxon>
        <taxon>Shewanella</taxon>
    </lineage>
</organism>